<organism evidence="2 3">
    <name type="scientific">Vespula pensylvanica</name>
    <name type="common">Western yellow jacket</name>
    <name type="synonym">Wasp</name>
    <dbReference type="NCBI Taxonomy" id="30213"/>
    <lineage>
        <taxon>Eukaryota</taxon>
        <taxon>Metazoa</taxon>
        <taxon>Ecdysozoa</taxon>
        <taxon>Arthropoda</taxon>
        <taxon>Hexapoda</taxon>
        <taxon>Insecta</taxon>
        <taxon>Pterygota</taxon>
        <taxon>Neoptera</taxon>
        <taxon>Endopterygota</taxon>
        <taxon>Hymenoptera</taxon>
        <taxon>Apocrita</taxon>
        <taxon>Aculeata</taxon>
        <taxon>Vespoidea</taxon>
        <taxon>Vespidae</taxon>
        <taxon>Vespinae</taxon>
        <taxon>Vespula</taxon>
    </lineage>
</organism>
<keyword evidence="3" id="KW-1185">Reference proteome</keyword>
<evidence type="ECO:0000313" key="3">
    <source>
        <dbReference type="Proteomes" id="UP000600918"/>
    </source>
</evidence>
<dbReference type="EMBL" id="JACSDY010000011">
    <property type="protein sequence ID" value="KAF7415830.1"/>
    <property type="molecule type" value="Genomic_DNA"/>
</dbReference>
<evidence type="ECO:0000313" key="2">
    <source>
        <dbReference type="EMBL" id="KAF7415830.1"/>
    </source>
</evidence>
<gene>
    <name evidence="2" type="ORF">H0235_012422</name>
</gene>
<accession>A0A834U436</accession>
<feature type="region of interest" description="Disordered" evidence="1">
    <location>
        <begin position="58"/>
        <end position="81"/>
    </location>
</feature>
<reference evidence="2" key="1">
    <citation type="journal article" date="2020" name="G3 (Bethesda)">
        <title>High-Quality Assemblies for Three Invasive Social Wasps from the &lt;i&gt;Vespula&lt;/i&gt; Genus.</title>
        <authorList>
            <person name="Harrop T.W.R."/>
            <person name="Guhlin J."/>
            <person name="McLaughlin G.M."/>
            <person name="Permina E."/>
            <person name="Stockwell P."/>
            <person name="Gilligan J."/>
            <person name="Le Lec M.F."/>
            <person name="Gruber M.A.M."/>
            <person name="Quinn O."/>
            <person name="Lovegrove M."/>
            <person name="Duncan E.J."/>
            <person name="Remnant E.J."/>
            <person name="Van Eeckhoven J."/>
            <person name="Graham B."/>
            <person name="Knapp R.A."/>
            <person name="Langford K.W."/>
            <person name="Kronenberg Z."/>
            <person name="Press M.O."/>
            <person name="Eacker S.M."/>
            <person name="Wilson-Rankin E.E."/>
            <person name="Purcell J."/>
            <person name="Lester P.J."/>
            <person name="Dearden P.K."/>
        </authorList>
    </citation>
    <scope>NUCLEOTIDE SEQUENCE</scope>
    <source>
        <strain evidence="2">Volc-1</strain>
    </source>
</reference>
<dbReference type="AlphaFoldDB" id="A0A834U436"/>
<sequence>MKEGVPPTNSRPSSRDKEIEEAKFNRHTEARKYLSFGPREPRKLAASIPAQPLLEKEHCDEASEAKPPSVSNVTYLDVVGP</sequence>
<feature type="compositionally biased region" description="Basic and acidic residues" evidence="1">
    <location>
        <begin position="13"/>
        <end position="24"/>
    </location>
</feature>
<evidence type="ECO:0000256" key="1">
    <source>
        <dbReference type="SAM" id="MobiDB-lite"/>
    </source>
</evidence>
<proteinExistence type="predicted"/>
<comment type="caution">
    <text evidence="2">The sequence shown here is derived from an EMBL/GenBank/DDBJ whole genome shotgun (WGS) entry which is preliminary data.</text>
</comment>
<dbReference type="Proteomes" id="UP000600918">
    <property type="component" value="Unassembled WGS sequence"/>
</dbReference>
<feature type="region of interest" description="Disordered" evidence="1">
    <location>
        <begin position="1"/>
        <end position="24"/>
    </location>
</feature>
<protein>
    <submittedName>
        <fullName evidence="2">Uncharacterized protein</fullName>
    </submittedName>
</protein>
<name>A0A834U436_VESPE</name>